<dbReference type="GO" id="GO:0006383">
    <property type="term" value="P:transcription by RNA polymerase III"/>
    <property type="evidence" value="ECO:0007669"/>
    <property type="project" value="InterPro"/>
</dbReference>
<evidence type="ECO:0000313" key="3">
    <source>
        <dbReference type="Proteomes" id="UP000694866"/>
    </source>
</evidence>
<dbReference type="Gene3D" id="2.60.40.4370">
    <property type="match status" value="1"/>
</dbReference>
<dbReference type="GeneID" id="105273409"/>
<dbReference type="AlphaFoldDB" id="A0A9R1TSQ7"/>
<dbReference type="RefSeq" id="XP_011314133.1">
    <property type="nucleotide sequence ID" value="XM_011315831.1"/>
</dbReference>
<proteinExistence type="predicted"/>
<dbReference type="GO" id="GO:0000127">
    <property type="term" value="C:transcription factor TFIIIC complex"/>
    <property type="evidence" value="ECO:0007669"/>
    <property type="project" value="TreeGrafter"/>
</dbReference>
<dbReference type="Proteomes" id="UP000694866">
    <property type="component" value="Unplaced"/>
</dbReference>
<dbReference type="InterPro" id="IPR042771">
    <property type="entry name" value="GTF3C6-like"/>
</dbReference>
<feature type="compositionally biased region" description="Basic residues" evidence="1">
    <location>
        <begin position="258"/>
        <end position="267"/>
    </location>
</feature>
<feature type="compositionally biased region" description="Basic and acidic residues" evidence="1">
    <location>
        <begin position="315"/>
        <end position="327"/>
    </location>
</feature>
<name>A0A9R1TSQ7_9HYME</name>
<dbReference type="PANTHER" id="PTHR21860">
    <property type="entry name" value="TRANSCRIPTION INITIATION FACTOR IIIC TFIIIC , POLYPEPTIDE 6-RELATED"/>
    <property type="match status" value="1"/>
</dbReference>
<evidence type="ECO:0000259" key="2">
    <source>
        <dbReference type="Pfam" id="PF10419"/>
    </source>
</evidence>
<sequence>MSEDDSPLEEDESELLVYVEFEGTTQSDVFSKEKLQLDMIGLDMEHPIMRVNGRYYEGTYEEAVGTYLFFEKDKNPVIDDPVFDVTPKVKYSTKTRKVLKMKRVFVKPRLEVIGDSDNSQCVPNLEALKEAGVPPNYQEGALNLWKEMRDERLEALNEYLEKQKIREEKRQKGIEPDSESDEENPFAMYQTKVKGAEESPVSKYQSTHDGPSMVIDPGPSMVIDPGPSTSKDNIPPDEDISPSPKSSQIKNQGYLHVFKQRARRKIKKDSESGEDSSSKANPEENPEENPVDNQVEVSESCPPGDNPGDLSEVQLLREDQSPEKSDVENENSDAMSQASVDSQDNGVKNISDKKLEKQRKRSAKMKEISERLRKAADEVRSKANP</sequence>
<dbReference type="InterPro" id="IPR019481">
    <property type="entry name" value="TFIIIC_triple_barrel"/>
</dbReference>
<feature type="region of interest" description="Disordered" evidence="1">
    <location>
        <begin position="193"/>
        <end position="385"/>
    </location>
</feature>
<gene>
    <name evidence="4" type="primary">LOC105273409</name>
</gene>
<keyword evidence="3" id="KW-1185">Reference proteome</keyword>
<organism evidence="3 4">
    <name type="scientific">Fopius arisanus</name>
    <dbReference type="NCBI Taxonomy" id="64838"/>
    <lineage>
        <taxon>Eukaryota</taxon>
        <taxon>Metazoa</taxon>
        <taxon>Ecdysozoa</taxon>
        <taxon>Arthropoda</taxon>
        <taxon>Hexapoda</taxon>
        <taxon>Insecta</taxon>
        <taxon>Pterygota</taxon>
        <taxon>Neoptera</taxon>
        <taxon>Endopterygota</taxon>
        <taxon>Hymenoptera</taxon>
        <taxon>Apocrita</taxon>
        <taxon>Ichneumonoidea</taxon>
        <taxon>Braconidae</taxon>
        <taxon>Opiinae</taxon>
        <taxon>Fopius</taxon>
    </lineage>
</organism>
<feature type="compositionally biased region" description="Polar residues" evidence="1">
    <location>
        <begin position="332"/>
        <end position="348"/>
    </location>
</feature>
<dbReference type="KEGG" id="fas:105273409"/>
<reference evidence="4" key="1">
    <citation type="submission" date="2025-08" db="UniProtKB">
        <authorList>
            <consortium name="RefSeq"/>
        </authorList>
    </citation>
    <scope>IDENTIFICATION</scope>
    <source>
        <strain evidence="4">USDA-PBARC FA_bdor</strain>
        <tissue evidence="4">Whole organism</tissue>
    </source>
</reference>
<accession>A0A9R1TSQ7</accession>
<protein>
    <recommendedName>
        <fullName evidence="2">Transcription factor TFIIIC triple barrel domain-containing protein</fullName>
    </recommendedName>
</protein>
<evidence type="ECO:0000313" key="4">
    <source>
        <dbReference type="RefSeq" id="XP_011314133.1"/>
    </source>
</evidence>
<dbReference type="Pfam" id="PF10419">
    <property type="entry name" value="TFIIIC_sub6"/>
    <property type="match status" value="1"/>
</dbReference>
<dbReference type="PANTHER" id="PTHR21860:SF2">
    <property type="entry name" value="GENERAL TRANSCRIPTION FACTOR 3C POLYPEPTIDE 6"/>
    <property type="match status" value="1"/>
</dbReference>
<dbReference type="OrthoDB" id="1877767at2759"/>
<evidence type="ECO:0000256" key="1">
    <source>
        <dbReference type="SAM" id="MobiDB-lite"/>
    </source>
</evidence>
<feature type="compositionally biased region" description="Basic and acidic residues" evidence="1">
    <location>
        <begin position="364"/>
        <end position="385"/>
    </location>
</feature>
<feature type="domain" description="Transcription factor TFIIIC triple barrel" evidence="2">
    <location>
        <begin position="12"/>
        <end position="106"/>
    </location>
</feature>